<reference evidence="1 2" key="1">
    <citation type="journal article" date="2019" name="Int. J. Syst. Evol. Microbiol.">
        <title>The Global Catalogue of Microorganisms (GCM) 10K type strain sequencing project: providing services to taxonomists for standard genome sequencing and annotation.</title>
        <authorList>
            <consortium name="The Broad Institute Genomics Platform"/>
            <consortium name="The Broad Institute Genome Sequencing Center for Infectious Disease"/>
            <person name="Wu L."/>
            <person name="Ma J."/>
        </authorList>
    </citation>
    <scope>NUCLEOTIDE SEQUENCE [LARGE SCALE GENOMIC DNA]</scope>
    <source>
        <strain evidence="1 2">JCM 16112</strain>
    </source>
</reference>
<dbReference type="EMBL" id="BAAAFI010000047">
    <property type="protein sequence ID" value="GAA0880825.1"/>
    <property type="molecule type" value="Genomic_DNA"/>
</dbReference>
<gene>
    <name evidence="1" type="ORF">GCM10009119_37950</name>
</gene>
<organism evidence="1 2">
    <name type="scientific">Algoriphagus jejuensis</name>
    <dbReference type="NCBI Taxonomy" id="419934"/>
    <lineage>
        <taxon>Bacteria</taxon>
        <taxon>Pseudomonadati</taxon>
        <taxon>Bacteroidota</taxon>
        <taxon>Cytophagia</taxon>
        <taxon>Cytophagales</taxon>
        <taxon>Cyclobacteriaceae</taxon>
        <taxon>Algoriphagus</taxon>
    </lineage>
</organism>
<comment type="caution">
    <text evidence="1">The sequence shown here is derived from an EMBL/GenBank/DDBJ whole genome shotgun (WGS) entry which is preliminary data.</text>
</comment>
<sequence length="71" mass="7833">MFIAGYIRLSNCAWGTKEGDRASPSSLKKIAFKGQFWPILLVSDFDGIKMGKQCLILNPTVNGQLPQFLAT</sequence>
<keyword evidence="2" id="KW-1185">Reference proteome</keyword>
<name>A0ABN1N5B3_9BACT</name>
<accession>A0ABN1N5B3</accession>
<dbReference type="Proteomes" id="UP001500469">
    <property type="component" value="Unassembled WGS sequence"/>
</dbReference>
<protein>
    <submittedName>
        <fullName evidence="1">Uncharacterized protein</fullName>
    </submittedName>
</protein>
<evidence type="ECO:0000313" key="2">
    <source>
        <dbReference type="Proteomes" id="UP001500469"/>
    </source>
</evidence>
<evidence type="ECO:0000313" key="1">
    <source>
        <dbReference type="EMBL" id="GAA0880825.1"/>
    </source>
</evidence>
<proteinExistence type="predicted"/>